<feature type="region of interest" description="Disordered" evidence="1">
    <location>
        <begin position="24"/>
        <end position="131"/>
    </location>
</feature>
<feature type="chain" id="PRO_5045102580" description="Lipoprotein" evidence="2">
    <location>
        <begin position="30"/>
        <end position="485"/>
    </location>
</feature>
<dbReference type="Proteomes" id="UP001595829">
    <property type="component" value="Unassembled WGS sequence"/>
</dbReference>
<proteinExistence type="predicted"/>
<feature type="compositionally biased region" description="Low complexity" evidence="1">
    <location>
        <begin position="27"/>
        <end position="49"/>
    </location>
</feature>
<evidence type="ECO:0000256" key="2">
    <source>
        <dbReference type="SAM" id="SignalP"/>
    </source>
</evidence>
<sequence length="485" mass="49361">MRTLTRRLLVPTLIPLALVASGCSTSAPAGTPPAGAATAPTAPAVTPAAEARESERLEVAPAPRDTPTAVARPATEGGTDTRKSTLKVAEYDSRTRRAVISTPQDPSRRPSPEPSTAEPSAAQPTAAAAGAPVRTGDIIASAPAPGAPEGLLVEVTKVVRTTDKGTEVATKPATLGALLADDKADGEIPVDPSTVDVEPLVKGVKFSWAKPDGVRFGPNGAQVPAGRLRLDVGTSLETAADAPVSAAASVSGHVQLAPQVEFSYDGSAHGQAGRPGPGSAFLGMSGEWSAEWAVKGRAAARTSQRIPLAKLHADPVIQVGPVPVVVNLDLTVYLQVEADGRITLDVRQDVKGDFRVGGGYTPGKGWAPVSTSDVKSTPVTATVTAAGRARTALGAEASVGLYGMVGVTADFAPYLRAEGEVKATASSSGAATVTGSWALHGGFDLSGNLQLQLSVFGTPLLQKRIPLGTLHREWPLAAGKGQLSA</sequence>
<keyword evidence="2" id="KW-0732">Signal</keyword>
<feature type="compositionally biased region" description="Low complexity" evidence="1">
    <location>
        <begin position="114"/>
        <end position="131"/>
    </location>
</feature>
<keyword evidence="4" id="KW-1185">Reference proteome</keyword>
<dbReference type="EMBL" id="JBHSJD010000007">
    <property type="protein sequence ID" value="MFC5022912.1"/>
    <property type="molecule type" value="Genomic_DNA"/>
</dbReference>
<reference evidence="4" key="1">
    <citation type="journal article" date="2019" name="Int. J. Syst. Evol. Microbiol.">
        <title>The Global Catalogue of Microorganisms (GCM) 10K type strain sequencing project: providing services to taxonomists for standard genome sequencing and annotation.</title>
        <authorList>
            <consortium name="The Broad Institute Genomics Platform"/>
            <consortium name="The Broad Institute Genome Sequencing Center for Infectious Disease"/>
            <person name="Wu L."/>
            <person name="Ma J."/>
        </authorList>
    </citation>
    <scope>NUCLEOTIDE SEQUENCE [LARGE SCALE GENOMIC DNA]</scope>
    <source>
        <strain evidence="4">CGMCC 4.1648</strain>
    </source>
</reference>
<evidence type="ECO:0008006" key="5">
    <source>
        <dbReference type="Google" id="ProtNLM"/>
    </source>
</evidence>
<dbReference type="PROSITE" id="PS51257">
    <property type="entry name" value="PROKAR_LIPOPROTEIN"/>
    <property type="match status" value="1"/>
</dbReference>
<evidence type="ECO:0000313" key="4">
    <source>
        <dbReference type="Proteomes" id="UP001595829"/>
    </source>
</evidence>
<feature type="signal peptide" evidence="2">
    <location>
        <begin position="1"/>
        <end position="29"/>
    </location>
</feature>
<name>A0ABV9XH75_9ACTN</name>
<evidence type="ECO:0000313" key="3">
    <source>
        <dbReference type="EMBL" id="MFC5022912.1"/>
    </source>
</evidence>
<comment type="caution">
    <text evidence="3">The sequence shown here is derived from an EMBL/GenBank/DDBJ whole genome shotgun (WGS) entry which is preliminary data.</text>
</comment>
<organism evidence="3 4">
    <name type="scientific">Streptomyces coeruleoprunus</name>
    <dbReference type="NCBI Taxonomy" id="285563"/>
    <lineage>
        <taxon>Bacteria</taxon>
        <taxon>Bacillati</taxon>
        <taxon>Actinomycetota</taxon>
        <taxon>Actinomycetes</taxon>
        <taxon>Kitasatosporales</taxon>
        <taxon>Streptomycetaceae</taxon>
        <taxon>Streptomyces</taxon>
    </lineage>
</organism>
<gene>
    <name evidence="3" type="ORF">ACFPM3_12295</name>
</gene>
<protein>
    <recommendedName>
        <fullName evidence="5">Lipoprotein</fullName>
    </recommendedName>
</protein>
<evidence type="ECO:0000256" key="1">
    <source>
        <dbReference type="SAM" id="MobiDB-lite"/>
    </source>
</evidence>
<accession>A0ABV9XH75</accession>
<feature type="compositionally biased region" description="Basic and acidic residues" evidence="1">
    <location>
        <begin position="79"/>
        <end position="95"/>
    </location>
</feature>
<dbReference type="RefSeq" id="WP_345690416.1">
    <property type="nucleotide sequence ID" value="NZ_BAABIT010000001.1"/>
</dbReference>